<organism evidence="4 5">
    <name type="scientific">Acinetobacter pragensis</name>
    <dbReference type="NCBI Taxonomy" id="1806892"/>
    <lineage>
        <taxon>Bacteria</taxon>
        <taxon>Pseudomonadati</taxon>
        <taxon>Pseudomonadota</taxon>
        <taxon>Gammaproteobacteria</taxon>
        <taxon>Moraxellales</taxon>
        <taxon>Moraxellaceae</taxon>
        <taxon>Acinetobacter</taxon>
    </lineage>
</organism>
<dbReference type="EMBL" id="LUAW01000045">
    <property type="protein sequence ID" value="KYQ70735.1"/>
    <property type="molecule type" value="Genomic_DNA"/>
</dbReference>
<dbReference type="NCBIfam" id="NF007807">
    <property type="entry name" value="PRK10514.1"/>
    <property type="match status" value="1"/>
</dbReference>
<dbReference type="AlphaFoldDB" id="A0A151XYB2"/>
<dbReference type="PROSITE" id="PS51186">
    <property type="entry name" value="GNAT"/>
    <property type="match status" value="1"/>
</dbReference>
<evidence type="ECO:0000256" key="2">
    <source>
        <dbReference type="ARBA" id="ARBA00023315"/>
    </source>
</evidence>
<dbReference type="CDD" id="cd04301">
    <property type="entry name" value="NAT_SF"/>
    <property type="match status" value="1"/>
</dbReference>
<evidence type="ECO:0000256" key="1">
    <source>
        <dbReference type="ARBA" id="ARBA00022679"/>
    </source>
</evidence>
<dbReference type="PANTHER" id="PTHR43800">
    <property type="entry name" value="PEPTIDYL-LYSINE N-ACETYLTRANSFERASE YJAB"/>
    <property type="match status" value="1"/>
</dbReference>
<name>A0A151XYB2_9GAMM</name>
<comment type="caution">
    <text evidence="4">The sequence shown here is derived from an EMBL/GenBank/DDBJ whole genome shotgun (WGS) entry which is preliminary data.</text>
</comment>
<dbReference type="SUPFAM" id="SSF55729">
    <property type="entry name" value="Acyl-CoA N-acyltransferases (Nat)"/>
    <property type="match status" value="1"/>
</dbReference>
<feature type="domain" description="N-acetyltransferase" evidence="3">
    <location>
        <begin position="1"/>
        <end position="145"/>
    </location>
</feature>
<dbReference type="InterPro" id="IPR000182">
    <property type="entry name" value="GNAT_dom"/>
</dbReference>
<reference evidence="4 5" key="1">
    <citation type="submission" date="2016-03" db="EMBL/GenBank/DDBJ databases">
        <title>Acinetobacter genomospecies 28 strain ANC 4149.</title>
        <authorList>
            <person name="Radolfova-Krizova L."/>
            <person name="Nemec A."/>
        </authorList>
    </citation>
    <scope>NUCLEOTIDE SEQUENCE [LARGE SCALE GENOMIC DNA]</scope>
    <source>
        <strain evidence="4 5">ANC 4149</strain>
    </source>
</reference>
<protein>
    <submittedName>
        <fullName evidence="4">GCN5 family acetyltransferase</fullName>
    </submittedName>
</protein>
<keyword evidence="5" id="KW-1185">Reference proteome</keyword>
<dbReference type="GO" id="GO:0016747">
    <property type="term" value="F:acyltransferase activity, transferring groups other than amino-acyl groups"/>
    <property type="evidence" value="ECO:0007669"/>
    <property type="project" value="InterPro"/>
</dbReference>
<evidence type="ECO:0000259" key="3">
    <source>
        <dbReference type="PROSITE" id="PS51186"/>
    </source>
</evidence>
<dbReference type="PANTHER" id="PTHR43800:SF1">
    <property type="entry name" value="PEPTIDYL-LYSINE N-ACETYLTRANSFERASE YJAB"/>
    <property type="match status" value="1"/>
</dbReference>
<dbReference type="STRING" id="1806892.AZH43_03175"/>
<dbReference type="Gene3D" id="3.40.630.30">
    <property type="match status" value="1"/>
</dbReference>
<dbReference type="InterPro" id="IPR016181">
    <property type="entry name" value="Acyl_CoA_acyltransferase"/>
</dbReference>
<evidence type="ECO:0000313" key="4">
    <source>
        <dbReference type="EMBL" id="KYQ70735.1"/>
    </source>
</evidence>
<dbReference type="Proteomes" id="UP000076276">
    <property type="component" value="Unassembled WGS sequence"/>
</dbReference>
<proteinExistence type="predicted"/>
<sequence length="145" mass="16806">MLLKASSQDFPILIEIWERSVRATHDFLAEQEIIILKSLILNEYFHQVLIHKFVQDGRILGFIGTSNDNIEMLFIEPEFRGKGIGKAFIEFALNELKIDQVDVNEQNTQAVGFYQKLGFEVLSRSELDHQGKPYPLLHLKFKKLC</sequence>
<dbReference type="OrthoDB" id="9789605at2"/>
<accession>A0A151XYB2</accession>
<dbReference type="RefSeq" id="WP_067671515.1">
    <property type="nucleotide sequence ID" value="NZ_CBCSIK010000007.1"/>
</dbReference>
<gene>
    <name evidence="4" type="ORF">AZH43_03175</name>
</gene>
<keyword evidence="1 4" id="KW-0808">Transferase</keyword>
<keyword evidence="2" id="KW-0012">Acyltransferase</keyword>
<dbReference type="Pfam" id="PF13673">
    <property type="entry name" value="Acetyltransf_10"/>
    <property type="match status" value="1"/>
</dbReference>
<evidence type="ECO:0000313" key="5">
    <source>
        <dbReference type="Proteomes" id="UP000076276"/>
    </source>
</evidence>